<name>M5G7Q3_DACPD</name>
<feature type="signal peptide" evidence="2">
    <location>
        <begin position="1"/>
        <end position="18"/>
    </location>
</feature>
<dbReference type="RefSeq" id="XP_040628809.1">
    <property type="nucleotide sequence ID" value="XM_040770182.1"/>
</dbReference>
<dbReference type="AlphaFoldDB" id="M5G7Q3"/>
<evidence type="ECO:0008006" key="5">
    <source>
        <dbReference type="Google" id="ProtNLM"/>
    </source>
</evidence>
<sequence>MSILVPLLIPPLANLTAGLAVGLANASQADKSSFSLTIGSHVYSNAEPFSFPYLPYELREEIILLALDASRSLLPPPLPPGHPFNDPESPFYQHPMNPNHPLYTNPATGERNINGLPTSTWRWLLVSREWWAILRPHLWAHTRLQGRWAYGGFTKLLERPDSKAVPGFVRELRLEEGFTDQAQLYQALRACQKLDTVIYAPEPKINFAFPFGIHLIPDNPGPSSLTITLPLELITNPHTRTHLLHLPRLTTLTLTFSRFTLDMAQFLASLVHLKELSIRMPRLLGAELLNPLIAANTHADNPGQTLSKFELHVLSRMPEGILDPLRSELGYSTLGAVTTVYNGVGEYREVVYAPTREAVLALAQAGEEEREREGEEGQAGAPAEGEGGGEGEGRGRQWERTTNLRLFGGLIGLRMEAKKK</sequence>
<dbReference type="OrthoDB" id="3344151at2759"/>
<gene>
    <name evidence="3" type="ORF">DACRYDRAFT_116333</name>
</gene>
<feature type="region of interest" description="Disordered" evidence="1">
    <location>
        <begin position="364"/>
        <end position="401"/>
    </location>
</feature>
<keyword evidence="2" id="KW-0732">Signal</keyword>
<dbReference type="HOGENOM" id="CLU_669141_0_0_1"/>
<reference evidence="3 4" key="1">
    <citation type="journal article" date="2012" name="Science">
        <title>The Paleozoic origin of enzymatic lignin decomposition reconstructed from 31 fungal genomes.</title>
        <authorList>
            <person name="Floudas D."/>
            <person name="Binder M."/>
            <person name="Riley R."/>
            <person name="Barry K."/>
            <person name="Blanchette R.A."/>
            <person name="Henrissat B."/>
            <person name="Martinez A.T."/>
            <person name="Otillar R."/>
            <person name="Spatafora J.W."/>
            <person name="Yadav J.S."/>
            <person name="Aerts A."/>
            <person name="Benoit I."/>
            <person name="Boyd A."/>
            <person name="Carlson A."/>
            <person name="Copeland A."/>
            <person name="Coutinho P.M."/>
            <person name="de Vries R.P."/>
            <person name="Ferreira P."/>
            <person name="Findley K."/>
            <person name="Foster B."/>
            <person name="Gaskell J."/>
            <person name="Glotzer D."/>
            <person name="Gorecki P."/>
            <person name="Heitman J."/>
            <person name="Hesse C."/>
            <person name="Hori C."/>
            <person name="Igarashi K."/>
            <person name="Jurgens J.A."/>
            <person name="Kallen N."/>
            <person name="Kersten P."/>
            <person name="Kohler A."/>
            <person name="Kuees U."/>
            <person name="Kumar T.K.A."/>
            <person name="Kuo A."/>
            <person name="LaButti K."/>
            <person name="Larrondo L.F."/>
            <person name="Lindquist E."/>
            <person name="Ling A."/>
            <person name="Lombard V."/>
            <person name="Lucas S."/>
            <person name="Lundell T."/>
            <person name="Martin R."/>
            <person name="McLaughlin D.J."/>
            <person name="Morgenstern I."/>
            <person name="Morin E."/>
            <person name="Murat C."/>
            <person name="Nagy L.G."/>
            <person name="Nolan M."/>
            <person name="Ohm R.A."/>
            <person name="Patyshakuliyeva A."/>
            <person name="Rokas A."/>
            <person name="Ruiz-Duenas F.J."/>
            <person name="Sabat G."/>
            <person name="Salamov A."/>
            <person name="Samejima M."/>
            <person name="Schmutz J."/>
            <person name="Slot J.C."/>
            <person name="St John F."/>
            <person name="Stenlid J."/>
            <person name="Sun H."/>
            <person name="Sun S."/>
            <person name="Syed K."/>
            <person name="Tsang A."/>
            <person name="Wiebenga A."/>
            <person name="Young D."/>
            <person name="Pisabarro A."/>
            <person name="Eastwood D.C."/>
            <person name="Martin F."/>
            <person name="Cullen D."/>
            <person name="Grigoriev I.V."/>
            <person name="Hibbett D.S."/>
        </authorList>
    </citation>
    <scope>NUCLEOTIDE SEQUENCE [LARGE SCALE GENOMIC DNA]</scope>
    <source>
        <strain evidence="3 4">DJM-731 SS1</strain>
    </source>
</reference>
<evidence type="ECO:0000256" key="2">
    <source>
        <dbReference type="SAM" id="SignalP"/>
    </source>
</evidence>
<feature type="chain" id="PRO_5004067565" description="F-box domain-containing protein" evidence="2">
    <location>
        <begin position="19"/>
        <end position="420"/>
    </location>
</feature>
<evidence type="ECO:0000313" key="3">
    <source>
        <dbReference type="EMBL" id="EJU01912.1"/>
    </source>
</evidence>
<organism evidence="3 4">
    <name type="scientific">Dacryopinax primogenitus (strain DJM 731)</name>
    <name type="common">Brown rot fungus</name>
    <dbReference type="NCBI Taxonomy" id="1858805"/>
    <lineage>
        <taxon>Eukaryota</taxon>
        <taxon>Fungi</taxon>
        <taxon>Dikarya</taxon>
        <taxon>Basidiomycota</taxon>
        <taxon>Agaricomycotina</taxon>
        <taxon>Dacrymycetes</taxon>
        <taxon>Dacrymycetales</taxon>
        <taxon>Dacrymycetaceae</taxon>
        <taxon>Dacryopinax</taxon>
    </lineage>
</organism>
<evidence type="ECO:0000256" key="1">
    <source>
        <dbReference type="SAM" id="MobiDB-lite"/>
    </source>
</evidence>
<accession>M5G7Q3</accession>
<keyword evidence="4" id="KW-1185">Reference proteome</keyword>
<dbReference type="Proteomes" id="UP000030653">
    <property type="component" value="Unassembled WGS sequence"/>
</dbReference>
<proteinExistence type="predicted"/>
<dbReference type="EMBL" id="JH795863">
    <property type="protein sequence ID" value="EJU01912.1"/>
    <property type="molecule type" value="Genomic_DNA"/>
</dbReference>
<protein>
    <recommendedName>
        <fullName evidence="5">F-box domain-containing protein</fullName>
    </recommendedName>
</protein>
<dbReference type="GeneID" id="63685244"/>
<dbReference type="OMA" id="LICREWR"/>
<evidence type="ECO:0000313" key="4">
    <source>
        <dbReference type="Proteomes" id="UP000030653"/>
    </source>
</evidence>